<proteinExistence type="predicted"/>
<dbReference type="CDD" id="cd04301">
    <property type="entry name" value="NAT_SF"/>
    <property type="match status" value="1"/>
</dbReference>
<keyword evidence="1 4" id="KW-0808">Transferase</keyword>
<dbReference type="InterPro" id="IPR000182">
    <property type="entry name" value="GNAT_dom"/>
</dbReference>
<dbReference type="SUPFAM" id="SSF55729">
    <property type="entry name" value="Acyl-CoA N-acyltransferases (Nat)"/>
    <property type="match status" value="1"/>
</dbReference>
<reference evidence="4 5" key="1">
    <citation type="submission" date="2020-04" db="EMBL/GenBank/DDBJ databases">
        <authorList>
            <person name="Depoorter E."/>
        </authorList>
    </citation>
    <scope>NUCLEOTIDE SEQUENCE [LARGE SCALE GENOMIC DNA]</scope>
    <source>
        <strain evidence="4 5">BCC0217</strain>
    </source>
</reference>
<dbReference type="Gene3D" id="3.40.630.30">
    <property type="match status" value="1"/>
</dbReference>
<sequence>MQRPETARPARAYAAYAKRLDGRVVVRRFDPRNDSYDTLTALLHRAFAPLGALGFNCPCVDQPASATRERVLTGECFVALGNAHLVATMTMRSHDPDSRCDPYRSRHVATLGQLAVDPVWQDRGIGRALLAFAQRRAAARGATHLALDAPYAAIRLIDFYRREGFQPVDVMRFPEHNYDSTILCKSVSVTDARIVAVTGDTTQIDVARHVGAAS</sequence>
<dbReference type="InterPro" id="IPR050832">
    <property type="entry name" value="Bact_Acetyltransf"/>
</dbReference>
<dbReference type="InterPro" id="IPR016181">
    <property type="entry name" value="Acyl_CoA_acyltransferase"/>
</dbReference>
<feature type="domain" description="N-acetyltransferase" evidence="3">
    <location>
        <begin position="24"/>
        <end position="188"/>
    </location>
</feature>
<evidence type="ECO:0000256" key="2">
    <source>
        <dbReference type="ARBA" id="ARBA00023315"/>
    </source>
</evidence>
<organism evidence="4 5">
    <name type="scientific">Burkholderia aenigmatica</name>
    <dbReference type="NCBI Taxonomy" id="2015348"/>
    <lineage>
        <taxon>Bacteria</taxon>
        <taxon>Pseudomonadati</taxon>
        <taxon>Pseudomonadota</taxon>
        <taxon>Betaproteobacteria</taxon>
        <taxon>Burkholderiales</taxon>
        <taxon>Burkholderiaceae</taxon>
        <taxon>Burkholderia</taxon>
        <taxon>Burkholderia cepacia complex</taxon>
    </lineage>
</organism>
<dbReference type="PROSITE" id="PS51186">
    <property type="entry name" value="GNAT"/>
    <property type="match status" value="1"/>
</dbReference>
<dbReference type="Pfam" id="PF00583">
    <property type="entry name" value="Acetyltransf_1"/>
    <property type="match status" value="1"/>
</dbReference>
<dbReference type="PANTHER" id="PTHR43877">
    <property type="entry name" value="AMINOALKYLPHOSPHONATE N-ACETYLTRANSFERASE-RELATED-RELATED"/>
    <property type="match status" value="1"/>
</dbReference>
<evidence type="ECO:0000313" key="4">
    <source>
        <dbReference type="EMBL" id="CAB3969215.1"/>
    </source>
</evidence>
<gene>
    <name evidence="4" type="ORF">BLA3211_05341</name>
</gene>
<accession>A0A6J5JCW7</accession>
<dbReference type="EMBL" id="CABWIL020000021">
    <property type="protein sequence ID" value="CAB3969215.1"/>
    <property type="molecule type" value="Genomic_DNA"/>
</dbReference>
<evidence type="ECO:0000256" key="1">
    <source>
        <dbReference type="ARBA" id="ARBA00022679"/>
    </source>
</evidence>
<name>A0A6J5JCW7_9BURK</name>
<dbReference type="Proteomes" id="UP000494301">
    <property type="component" value="Unassembled WGS sequence"/>
</dbReference>
<dbReference type="RefSeq" id="WP_175222700.1">
    <property type="nucleotide sequence ID" value="NZ_CABWIL020000021.1"/>
</dbReference>
<keyword evidence="2" id="KW-0012">Acyltransferase</keyword>
<protein>
    <submittedName>
        <fullName evidence="4">GCN5 family acetyltransferase</fullName>
    </submittedName>
</protein>
<dbReference type="GO" id="GO:0016747">
    <property type="term" value="F:acyltransferase activity, transferring groups other than amino-acyl groups"/>
    <property type="evidence" value="ECO:0007669"/>
    <property type="project" value="InterPro"/>
</dbReference>
<evidence type="ECO:0000313" key="5">
    <source>
        <dbReference type="Proteomes" id="UP000494301"/>
    </source>
</evidence>
<evidence type="ECO:0000259" key="3">
    <source>
        <dbReference type="PROSITE" id="PS51186"/>
    </source>
</evidence>
<dbReference type="AlphaFoldDB" id="A0A6J5JCW7"/>